<name>H1FYU2_SULGG</name>
<comment type="caution">
    <text evidence="1">The sequence shown here is derived from an EMBL/GenBank/DDBJ whole genome shotgun (WGS) entry which is preliminary data.</text>
</comment>
<gene>
    <name evidence="1" type="ORF">SMGD1_1113</name>
</gene>
<dbReference type="PATRIC" id="fig|929558.5.peg.1108"/>
<evidence type="ECO:0000313" key="2">
    <source>
        <dbReference type="Proteomes" id="UP000006431"/>
    </source>
</evidence>
<dbReference type="Proteomes" id="UP000006431">
    <property type="component" value="Unassembled WGS sequence"/>
</dbReference>
<dbReference type="EMBL" id="AFRZ01000001">
    <property type="protein sequence ID" value="EHP29637.1"/>
    <property type="molecule type" value="Genomic_DNA"/>
</dbReference>
<accession>H1FYU2</accession>
<keyword evidence="1" id="KW-0966">Cell projection</keyword>
<reference evidence="1 2" key="1">
    <citation type="journal article" date="2012" name="Proc. Natl. Acad. Sci. U.S.A.">
        <title>Genome and physiology of a model Epsilonproteobacterium responsible for sulfide detoxification in marine oxygen depletion zones.</title>
        <authorList>
            <person name="Grote J."/>
            <person name="Schott T."/>
            <person name="Bruckner C.G."/>
            <person name="Glockner F.O."/>
            <person name="Jost G."/>
            <person name="Teeling H."/>
            <person name="Labrenz M."/>
            <person name="Jurgens K."/>
        </authorList>
    </citation>
    <scope>NUCLEOTIDE SEQUENCE [LARGE SCALE GENOMIC DNA]</scope>
    <source>
        <strain evidence="1 2">GD1</strain>
    </source>
</reference>
<dbReference type="HOGENOM" id="CLU_3333855_0_0_7"/>
<proteinExistence type="predicted"/>
<dbReference type="AlphaFoldDB" id="H1FYU2"/>
<dbReference type="STRING" id="929558.SMGD1_1113"/>
<organism evidence="1 2">
    <name type="scientific">Sulfurimonas gotlandica (strain DSM 19862 / JCM 16533 / GD1)</name>
    <dbReference type="NCBI Taxonomy" id="929558"/>
    <lineage>
        <taxon>Bacteria</taxon>
        <taxon>Pseudomonadati</taxon>
        <taxon>Campylobacterota</taxon>
        <taxon>Epsilonproteobacteria</taxon>
        <taxon>Campylobacterales</taxon>
        <taxon>Sulfurimonadaceae</taxon>
        <taxon>Sulfurimonas</taxon>
    </lineage>
</organism>
<evidence type="ECO:0000313" key="1">
    <source>
        <dbReference type="EMBL" id="EHP29637.1"/>
    </source>
</evidence>
<keyword evidence="1" id="KW-0282">Flagellum</keyword>
<protein>
    <submittedName>
        <fullName evidence="1">Flagellin</fullName>
    </submittedName>
</protein>
<sequence>MIIFRVVPTISATFIALFTTLRDADISQYILKRFIVIN</sequence>
<keyword evidence="1" id="KW-0969">Cilium</keyword>
<keyword evidence="2" id="KW-1185">Reference proteome</keyword>